<comment type="caution">
    <text evidence="1">The sequence shown here is derived from an EMBL/GenBank/DDBJ whole genome shotgun (WGS) entry which is preliminary data.</text>
</comment>
<protein>
    <submittedName>
        <fullName evidence="1">15952_t:CDS:1</fullName>
    </submittedName>
</protein>
<dbReference type="EMBL" id="CAJVPU010017061">
    <property type="protein sequence ID" value="CAG8657277.1"/>
    <property type="molecule type" value="Genomic_DNA"/>
</dbReference>
<accession>A0ACA9NIM6</accession>
<evidence type="ECO:0000313" key="2">
    <source>
        <dbReference type="Proteomes" id="UP000789702"/>
    </source>
</evidence>
<proteinExistence type="predicted"/>
<dbReference type="Proteomes" id="UP000789702">
    <property type="component" value="Unassembled WGS sequence"/>
</dbReference>
<name>A0ACA9NIM6_9GLOM</name>
<keyword evidence="2" id="KW-1185">Reference proteome</keyword>
<reference evidence="1" key="1">
    <citation type="submission" date="2021-06" db="EMBL/GenBank/DDBJ databases">
        <authorList>
            <person name="Kallberg Y."/>
            <person name="Tangrot J."/>
            <person name="Rosling A."/>
        </authorList>
    </citation>
    <scope>NUCLEOTIDE SEQUENCE</scope>
    <source>
        <strain evidence="1">IL203A</strain>
    </source>
</reference>
<sequence>MSATQFFEQQDGTKIAYKILKSENAKSEVPLVLIAGMGLLKEFYYGFEEG</sequence>
<gene>
    <name evidence="1" type="ORF">DHETER_LOCUS9585</name>
</gene>
<evidence type="ECO:0000313" key="1">
    <source>
        <dbReference type="EMBL" id="CAG8657277.1"/>
    </source>
</evidence>
<organism evidence="1 2">
    <name type="scientific">Dentiscutata heterogama</name>
    <dbReference type="NCBI Taxonomy" id="1316150"/>
    <lineage>
        <taxon>Eukaryota</taxon>
        <taxon>Fungi</taxon>
        <taxon>Fungi incertae sedis</taxon>
        <taxon>Mucoromycota</taxon>
        <taxon>Glomeromycotina</taxon>
        <taxon>Glomeromycetes</taxon>
        <taxon>Diversisporales</taxon>
        <taxon>Gigasporaceae</taxon>
        <taxon>Dentiscutata</taxon>
    </lineage>
</organism>